<dbReference type="SUPFAM" id="SSF52172">
    <property type="entry name" value="CheY-like"/>
    <property type="match status" value="1"/>
</dbReference>
<comment type="caution">
    <text evidence="4">The sequence shown here is derived from an EMBL/GenBank/DDBJ whole genome shotgun (WGS) entry which is preliminary data.</text>
</comment>
<feature type="domain" description="Response regulatory" evidence="3">
    <location>
        <begin position="2"/>
        <end position="119"/>
    </location>
</feature>
<evidence type="ECO:0000313" key="5">
    <source>
        <dbReference type="Proteomes" id="UP000838748"/>
    </source>
</evidence>
<dbReference type="Pfam" id="PF00072">
    <property type="entry name" value="Response_reg"/>
    <property type="match status" value="1"/>
</dbReference>
<dbReference type="InterPro" id="IPR050595">
    <property type="entry name" value="Bact_response_regulator"/>
</dbReference>
<dbReference type="PROSITE" id="PS50110">
    <property type="entry name" value="RESPONSE_REGULATORY"/>
    <property type="match status" value="1"/>
</dbReference>
<evidence type="ECO:0000313" key="4">
    <source>
        <dbReference type="EMBL" id="CAH0542062.1"/>
    </source>
</evidence>
<dbReference type="GO" id="GO:0050568">
    <property type="term" value="F:protein-glutamine glutaminase activity"/>
    <property type="evidence" value="ECO:0007669"/>
    <property type="project" value="UniProtKB-EC"/>
</dbReference>
<dbReference type="SMART" id="SM00448">
    <property type="entry name" value="REC"/>
    <property type="match status" value="1"/>
</dbReference>
<evidence type="ECO:0000259" key="3">
    <source>
        <dbReference type="PROSITE" id="PS50110"/>
    </source>
</evidence>
<keyword evidence="5" id="KW-1185">Reference proteome</keyword>
<dbReference type="CDD" id="cd00156">
    <property type="entry name" value="REC"/>
    <property type="match status" value="1"/>
</dbReference>
<dbReference type="InterPro" id="IPR001789">
    <property type="entry name" value="Sig_transdc_resp-reg_receiver"/>
</dbReference>
<dbReference type="EMBL" id="CAKLDM010000002">
    <property type="protein sequence ID" value="CAH0542062.1"/>
    <property type="molecule type" value="Genomic_DNA"/>
</dbReference>
<feature type="modified residue" description="4-aspartylphosphate" evidence="2">
    <location>
        <position position="54"/>
    </location>
</feature>
<name>A0ABN8E9M6_9VIBR</name>
<dbReference type="InterPro" id="IPR011006">
    <property type="entry name" value="CheY-like_superfamily"/>
</dbReference>
<dbReference type="EC" id="3.5.1.44" evidence="4"/>
<keyword evidence="4" id="KW-0378">Hydrolase</keyword>
<evidence type="ECO:0000256" key="2">
    <source>
        <dbReference type="PROSITE-ProRule" id="PRU00169"/>
    </source>
</evidence>
<gene>
    <name evidence="4" type="primary">cheB_3</name>
    <name evidence="4" type="ORF">VMF7928_04067</name>
</gene>
<reference evidence="4" key="1">
    <citation type="submission" date="2021-11" db="EMBL/GenBank/DDBJ databases">
        <authorList>
            <person name="Rodrigo-Torres L."/>
            <person name="Arahal R. D."/>
            <person name="Lucena T."/>
        </authorList>
    </citation>
    <scope>NUCLEOTIDE SEQUENCE</scope>
    <source>
        <strain evidence="4">CECT 7928</strain>
    </source>
</reference>
<dbReference type="Gene3D" id="3.40.50.2300">
    <property type="match status" value="1"/>
</dbReference>
<dbReference type="RefSeq" id="WP_237363484.1">
    <property type="nucleotide sequence ID" value="NZ_CAKLDM010000002.1"/>
</dbReference>
<dbReference type="PANTHER" id="PTHR44591">
    <property type="entry name" value="STRESS RESPONSE REGULATOR PROTEIN 1"/>
    <property type="match status" value="1"/>
</dbReference>
<evidence type="ECO:0000256" key="1">
    <source>
        <dbReference type="ARBA" id="ARBA00022553"/>
    </source>
</evidence>
<accession>A0ABN8E9M6</accession>
<sequence>MKVLIVDDSKATLEIVRRALEKYSYRRLYIKKASTAVDALAVIGSWHPNIVLTDWHMPDLSGLMLVQEIDKRDLDIKIGMITTVDDEEEIGKAEKAGASFVLSKPFEDNDLHKKLKPLVRGIEDSEIVPSTNAGPKDDWALPRLPQLEKNIQRAINPNLRLNTIKRQKFDESKLPCLMAVFEDSVLKKPKVVALLDVYAICTFSKRNNSITDEQLHDAVHSNAVTKEMIDACQDVLDKSAITFVDKHTRRSLKLKNVSFIPENFDKLEVMYSKEEDKRLDFACQIDMLAQGKVTLVAF</sequence>
<organism evidence="4 5">
    <name type="scientific">Vibrio marisflavi CECT 7928</name>
    <dbReference type="NCBI Taxonomy" id="634439"/>
    <lineage>
        <taxon>Bacteria</taxon>
        <taxon>Pseudomonadati</taxon>
        <taxon>Pseudomonadota</taxon>
        <taxon>Gammaproteobacteria</taxon>
        <taxon>Vibrionales</taxon>
        <taxon>Vibrionaceae</taxon>
        <taxon>Vibrio</taxon>
    </lineage>
</organism>
<dbReference type="PANTHER" id="PTHR44591:SF23">
    <property type="entry name" value="CHEY SUBFAMILY"/>
    <property type="match status" value="1"/>
</dbReference>
<keyword evidence="1 2" id="KW-0597">Phosphoprotein</keyword>
<proteinExistence type="predicted"/>
<protein>
    <submittedName>
        <fullName evidence="4">Protein-glutamate methylesterase/protein-glutamine glutaminase</fullName>
        <ecNumber evidence="4">3.5.1.44</ecNumber>
    </submittedName>
</protein>
<dbReference type="Proteomes" id="UP000838748">
    <property type="component" value="Unassembled WGS sequence"/>
</dbReference>